<dbReference type="Pfam" id="PF00327">
    <property type="entry name" value="Ribosomal_L30"/>
    <property type="match status" value="1"/>
</dbReference>
<dbReference type="RefSeq" id="XP_005044661.1">
    <property type="nucleotide sequence ID" value="XM_005044604.1"/>
</dbReference>
<dbReference type="CDD" id="cd01657">
    <property type="entry name" value="Ribosomal_L7_archeal_euk"/>
    <property type="match status" value="1"/>
</dbReference>
<dbReference type="FunFam" id="1.10.15.30:FF:000001">
    <property type="entry name" value="60S ribosomal protein L7"/>
    <property type="match status" value="1"/>
</dbReference>
<reference evidence="8 9" key="1">
    <citation type="journal article" date="2012" name="Nature">
        <title>The genomic landscape of species divergence in Ficedula flycatchers.</title>
        <authorList>
            <person name="Ellegren H."/>
            <person name="Smeds L."/>
            <person name="Burri R."/>
            <person name="Olason P.I."/>
            <person name="Backstrom N."/>
            <person name="Kawakami T."/>
            <person name="Kunstner A."/>
            <person name="Makinen H."/>
            <person name="Nadachowska-Brzyska K."/>
            <person name="Qvarnstrom A."/>
            <person name="Uebbing S."/>
            <person name="Wolf J.B."/>
        </authorList>
    </citation>
    <scope>NUCLEOTIDE SEQUENCE [LARGE SCALE GENOMIC DNA]</scope>
</reference>
<evidence type="ECO:0000256" key="3">
    <source>
        <dbReference type="ARBA" id="ARBA00023274"/>
    </source>
</evidence>
<evidence type="ECO:0000313" key="9">
    <source>
        <dbReference type="Proteomes" id="UP000016665"/>
    </source>
</evidence>
<dbReference type="InterPro" id="IPR036919">
    <property type="entry name" value="Ribo_uL30_ferredoxin-like_sf"/>
</dbReference>
<dbReference type="GeneTree" id="ENSGT00950000182878"/>
<dbReference type="InterPro" id="IPR012988">
    <property type="entry name" value="Ribosomal_uL30_N_euk"/>
</dbReference>
<dbReference type="GO" id="GO:0003735">
    <property type="term" value="F:structural constituent of ribosome"/>
    <property type="evidence" value="ECO:0007669"/>
    <property type="project" value="TreeGrafter"/>
</dbReference>
<dbReference type="InterPro" id="IPR035808">
    <property type="entry name" value="Ribosomal_uL30_euk_arc"/>
</dbReference>
<protein>
    <recommendedName>
        <fullName evidence="4">Large ribosomal subunit protein uL30</fullName>
    </recommendedName>
</protein>
<feature type="region of interest" description="Disordered" evidence="5">
    <location>
        <begin position="168"/>
        <end position="193"/>
    </location>
</feature>
<keyword evidence="2" id="KW-0689">Ribosomal protein</keyword>
<dbReference type="GO" id="GO:0003723">
    <property type="term" value="F:RNA binding"/>
    <property type="evidence" value="ECO:0007669"/>
    <property type="project" value="InterPro"/>
</dbReference>
<comment type="similarity">
    <text evidence="1">Belongs to the universal ribosomal protein uL30 family.</text>
</comment>
<proteinExistence type="inferred from homology"/>
<dbReference type="InterPro" id="IPR039699">
    <property type="entry name" value="Ribosomal_uL30"/>
</dbReference>
<dbReference type="InterPro" id="IPR005998">
    <property type="entry name" value="Ribosomal_uL30_euk"/>
</dbReference>
<dbReference type="PANTHER" id="PTHR11524:SF13">
    <property type="entry name" value="RIBOSOMAL PROTEIN UL30-LIKE"/>
    <property type="match status" value="1"/>
</dbReference>
<dbReference type="KEGG" id="fab:101813289"/>
<evidence type="ECO:0000313" key="8">
    <source>
        <dbReference type="Ensembl" id="ENSFALP00000016163.1"/>
    </source>
</evidence>
<evidence type="ECO:0000259" key="6">
    <source>
        <dbReference type="Pfam" id="PF00327"/>
    </source>
</evidence>
<dbReference type="Gene3D" id="3.30.1390.20">
    <property type="entry name" value="Ribosomal protein L30, ferredoxin-like fold domain"/>
    <property type="match status" value="1"/>
</dbReference>
<dbReference type="GeneID" id="101813289"/>
<dbReference type="GO" id="GO:0022625">
    <property type="term" value="C:cytosolic large ribosomal subunit"/>
    <property type="evidence" value="ECO:0007669"/>
    <property type="project" value="TreeGrafter"/>
</dbReference>
<evidence type="ECO:0000259" key="7">
    <source>
        <dbReference type="Pfam" id="PF08079"/>
    </source>
</evidence>
<evidence type="ECO:0000256" key="2">
    <source>
        <dbReference type="ARBA" id="ARBA00022980"/>
    </source>
</evidence>
<feature type="domain" description="Large ribosomal subunit protein uL30 N-terminal eukaryotes" evidence="7">
    <location>
        <begin position="198"/>
        <end position="264"/>
    </location>
</feature>
<dbReference type="InterPro" id="IPR018038">
    <property type="entry name" value="Ribosomal_uL30_CS"/>
</dbReference>
<dbReference type="Pfam" id="PF08079">
    <property type="entry name" value="Ribosomal_L30_N"/>
    <property type="match status" value="1"/>
</dbReference>
<gene>
    <name evidence="8" type="primary">RPL7L1</name>
</gene>
<dbReference type="CTD" id="285855"/>
<name>A0A803V0A7_FICAL</name>
<feature type="domain" description="Large ribosomal subunit protein uL30-like ferredoxin-like fold" evidence="6">
    <location>
        <begin position="275"/>
        <end position="324"/>
    </location>
</feature>
<dbReference type="FunFam" id="3.30.1390.20:FF:000004">
    <property type="entry name" value="60S ribosomal protein L7"/>
    <property type="match status" value="1"/>
</dbReference>
<dbReference type="GO" id="GO:0000463">
    <property type="term" value="P:maturation of LSU-rRNA from tricistronic rRNA transcript (SSU-rRNA, 5.8S rRNA, LSU-rRNA)"/>
    <property type="evidence" value="ECO:0007669"/>
    <property type="project" value="TreeGrafter"/>
</dbReference>
<sequence>MKVPGMRLFSKHGPVTAALDKDWLSWVDTDVTHSDNVFSLKFISQKGSQAGAEENERWKSHHFPFFLHIKAFLNRDLKIWECSEFEGDGVPLQSQSVSSLITVTTGQRCSKLLEPSNWALLAAGALHSCGPGSATWSYTAPGFPSHSFHLSSGEETQTGSFIRVLQNHRGEQRDPGTTEPPSKAGERTLRPKRRIPLVPENLLKKRKAYLAIKATQAKQALLNKRKQQKGKQIQFRRLETFVRDSWRKRRDDTRLRRMEQRPGPAAAPQESKLAFAVRIADIKGVTKRVRRVIELLRLKKNYTGVFVKLSPLSLKMLRIVEPYVAWGQPNLKSVRELILKRGQAKIKKKRVPLTDNMLIEEHFGGCGIICLEDLIHEIYTTGKYFKRVTSFLWPFHLSVARHASRNRVGFLKEMGKPGYRGDAINQLIRQLN</sequence>
<accession>A0A803V0A7</accession>
<evidence type="ECO:0000256" key="5">
    <source>
        <dbReference type="SAM" id="MobiDB-lite"/>
    </source>
</evidence>
<keyword evidence="3" id="KW-0687">Ribonucleoprotein</keyword>
<evidence type="ECO:0000256" key="1">
    <source>
        <dbReference type="ARBA" id="ARBA00007594"/>
    </source>
</evidence>
<dbReference type="OrthoDB" id="28644at2759"/>
<dbReference type="PANTHER" id="PTHR11524">
    <property type="entry name" value="60S RIBOSOMAL PROTEIN L7"/>
    <property type="match status" value="1"/>
</dbReference>
<organism evidence="8 9">
    <name type="scientific">Ficedula albicollis</name>
    <name type="common">Collared flycatcher</name>
    <name type="synonym">Muscicapa albicollis</name>
    <dbReference type="NCBI Taxonomy" id="59894"/>
    <lineage>
        <taxon>Eukaryota</taxon>
        <taxon>Metazoa</taxon>
        <taxon>Chordata</taxon>
        <taxon>Craniata</taxon>
        <taxon>Vertebrata</taxon>
        <taxon>Euteleostomi</taxon>
        <taxon>Archelosauria</taxon>
        <taxon>Archosauria</taxon>
        <taxon>Dinosauria</taxon>
        <taxon>Saurischia</taxon>
        <taxon>Theropoda</taxon>
        <taxon>Coelurosauria</taxon>
        <taxon>Aves</taxon>
        <taxon>Neognathae</taxon>
        <taxon>Neoaves</taxon>
        <taxon>Telluraves</taxon>
        <taxon>Australaves</taxon>
        <taxon>Passeriformes</taxon>
        <taxon>Muscicapidae</taxon>
        <taxon>Ficedula</taxon>
    </lineage>
</organism>
<dbReference type="InterPro" id="IPR016082">
    <property type="entry name" value="Ribosomal_uL30_ferredoxin-like"/>
</dbReference>
<dbReference type="SUPFAM" id="SSF55129">
    <property type="entry name" value="Ribosomal protein L30p/L7e"/>
    <property type="match status" value="1"/>
</dbReference>
<reference evidence="8" key="3">
    <citation type="submission" date="2025-09" db="UniProtKB">
        <authorList>
            <consortium name="Ensembl"/>
        </authorList>
    </citation>
    <scope>IDENTIFICATION</scope>
</reference>
<dbReference type="NCBIfam" id="TIGR01310">
    <property type="entry name" value="uL30_euk"/>
    <property type="match status" value="1"/>
</dbReference>
<dbReference type="Ensembl" id="ENSFALT00000037539.1">
    <property type="protein sequence ID" value="ENSFALP00000016163.1"/>
    <property type="gene ID" value="ENSFALG00000024838.1"/>
</dbReference>
<dbReference type="PROSITE" id="PS00634">
    <property type="entry name" value="RIBOSOMAL_L30"/>
    <property type="match status" value="1"/>
</dbReference>
<dbReference type="Proteomes" id="UP000016665">
    <property type="component" value="Chromosome 4"/>
</dbReference>
<dbReference type="Gene3D" id="1.10.15.30">
    <property type="match status" value="1"/>
</dbReference>
<keyword evidence="9" id="KW-1185">Reference proteome</keyword>
<reference evidence="8" key="2">
    <citation type="submission" date="2025-08" db="UniProtKB">
        <authorList>
            <consortium name="Ensembl"/>
        </authorList>
    </citation>
    <scope>IDENTIFICATION</scope>
</reference>
<evidence type="ECO:0000256" key="4">
    <source>
        <dbReference type="ARBA" id="ARBA00040575"/>
    </source>
</evidence>
<dbReference type="AlphaFoldDB" id="A0A803V0A7"/>